<dbReference type="Pfam" id="PF13930">
    <property type="entry name" value="Endonuclea_NS_2"/>
    <property type="match status" value="1"/>
</dbReference>
<evidence type="ECO:0000313" key="3">
    <source>
        <dbReference type="EMBL" id="MFB9260829.1"/>
    </source>
</evidence>
<keyword evidence="3" id="KW-0255">Endonuclease</keyword>
<feature type="region of interest" description="Disordered" evidence="1">
    <location>
        <begin position="1"/>
        <end position="33"/>
    </location>
</feature>
<evidence type="ECO:0000259" key="2">
    <source>
        <dbReference type="Pfam" id="PF13930"/>
    </source>
</evidence>
<evidence type="ECO:0000256" key="1">
    <source>
        <dbReference type="SAM" id="MobiDB-lite"/>
    </source>
</evidence>
<dbReference type="RefSeq" id="WP_182631873.1">
    <property type="nucleotide sequence ID" value="NZ_JAALDM010000094.1"/>
</dbReference>
<gene>
    <name evidence="3" type="ORF">ACFFVD_13555</name>
</gene>
<sequence>MGRTNEEVGHQRDVSSREADGSNEHGAIEGDHAGHIAAHRFMLDQGLPNLFPQNGNFNTSAYKKMENEWAALVADGLQVEGTVAFDFSADNRRPDVVKVEFEGLDDGGAVVFEPTEDPYFINESGQPYDRTYR</sequence>
<feature type="domain" description="Type VII secretion system protein EssD-like" evidence="2">
    <location>
        <begin position="16"/>
        <end position="101"/>
    </location>
</feature>
<dbReference type="Proteomes" id="UP001589700">
    <property type="component" value="Unassembled WGS sequence"/>
</dbReference>
<comment type="caution">
    <text evidence="3">The sequence shown here is derived from an EMBL/GenBank/DDBJ whole genome shotgun (WGS) entry which is preliminary data.</text>
</comment>
<protein>
    <submittedName>
        <fullName evidence="3">DNA/RNA non-specific endonuclease</fullName>
    </submittedName>
</protein>
<evidence type="ECO:0000313" key="4">
    <source>
        <dbReference type="Proteomes" id="UP001589700"/>
    </source>
</evidence>
<accession>A0ABV5JT19</accession>
<keyword evidence="3" id="KW-0378">Hydrolase</keyword>
<dbReference type="EMBL" id="JBHMDY010000008">
    <property type="protein sequence ID" value="MFB9260829.1"/>
    <property type="molecule type" value="Genomic_DNA"/>
</dbReference>
<dbReference type="GO" id="GO:0004519">
    <property type="term" value="F:endonuclease activity"/>
    <property type="evidence" value="ECO:0007669"/>
    <property type="project" value="UniProtKB-KW"/>
</dbReference>
<dbReference type="InterPro" id="IPR044927">
    <property type="entry name" value="Endonuclea_NS_2"/>
</dbReference>
<name>A0ABV5JT19_9ACTN</name>
<proteinExistence type="predicted"/>
<reference evidence="3 4" key="1">
    <citation type="submission" date="2024-09" db="EMBL/GenBank/DDBJ databases">
        <authorList>
            <person name="Sun Q."/>
            <person name="Mori K."/>
        </authorList>
    </citation>
    <scope>NUCLEOTIDE SEQUENCE [LARGE SCALE GENOMIC DNA]</scope>
    <source>
        <strain evidence="3 4">CCM 7659</strain>
    </source>
</reference>
<keyword evidence="4" id="KW-1185">Reference proteome</keyword>
<keyword evidence="3" id="KW-0540">Nuclease</keyword>
<organism evidence="3 4">
    <name type="scientific">Dietzia aerolata</name>
    <dbReference type="NCBI Taxonomy" id="595984"/>
    <lineage>
        <taxon>Bacteria</taxon>
        <taxon>Bacillati</taxon>
        <taxon>Actinomycetota</taxon>
        <taxon>Actinomycetes</taxon>
        <taxon>Mycobacteriales</taxon>
        <taxon>Dietziaceae</taxon>
        <taxon>Dietzia</taxon>
    </lineage>
</organism>